<reference evidence="1 2" key="1">
    <citation type="journal article" date="2016" name="Nat. Commun.">
        <title>Thousands of microbial genomes shed light on interconnected biogeochemical processes in an aquifer system.</title>
        <authorList>
            <person name="Anantharaman K."/>
            <person name="Brown C.T."/>
            <person name="Hug L.A."/>
            <person name="Sharon I."/>
            <person name="Castelle C.J."/>
            <person name="Probst A.J."/>
            <person name="Thomas B.C."/>
            <person name="Singh A."/>
            <person name="Wilkins M.J."/>
            <person name="Karaoz U."/>
            <person name="Brodie E.L."/>
            <person name="Williams K.H."/>
            <person name="Hubbard S.S."/>
            <person name="Banfield J.F."/>
        </authorList>
    </citation>
    <scope>NUCLEOTIDE SEQUENCE [LARGE SCALE GENOMIC DNA]</scope>
</reference>
<organism evidence="1 2">
    <name type="scientific">Candidatus Kaiserbacteria bacterium RIFCSPHIGHO2_02_FULL_56_30</name>
    <dbReference type="NCBI Taxonomy" id="1798499"/>
    <lineage>
        <taxon>Bacteria</taxon>
        <taxon>Candidatus Kaiseribacteriota</taxon>
    </lineage>
</organism>
<dbReference type="AlphaFoldDB" id="A0A1F6E2T0"/>
<comment type="caution">
    <text evidence="1">The sequence shown here is derived from an EMBL/GenBank/DDBJ whole genome shotgun (WGS) entry which is preliminary data.</text>
</comment>
<dbReference type="Pfam" id="PF09136">
    <property type="entry name" value="Glucodextran_B"/>
    <property type="match status" value="1"/>
</dbReference>
<gene>
    <name evidence="1" type="ORF">A3C95_02075</name>
</gene>
<evidence type="ECO:0000313" key="2">
    <source>
        <dbReference type="Proteomes" id="UP000177107"/>
    </source>
</evidence>
<proteinExistence type="predicted"/>
<dbReference type="STRING" id="1798499.A3C95_02075"/>
<dbReference type="EMBL" id="MFLM01000021">
    <property type="protein sequence ID" value="OGG67840.1"/>
    <property type="molecule type" value="Genomic_DNA"/>
</dbReference>
<dbReference type="InterPro" id="IPR013783">
    <property type="entry name" value="Ig-like_fold"/>
</dbReference>
<name>A0A1F6E2T0_9BACT</name>
<accession>A0A1F6E2T0</accession>
<sequence length="109" mass="11511">MAGRIITVVVFVALVVYGLIEAFPLILGPSLTIDSPKSGETISGGVVTMSGHVTRTTALTLNGDPLLPDDEGSFSEVLAYAPGTSILTFMASDRFGRTITMTRTIYLSE</sequence>
<protein>
    <recommendedName>
        <fullName evidence="3">IPT/TIG domain-containing protein</fullName>
    </recommendedName>
</protein>
<evidence type="ECO:0008006" key="3">
    <source>
        <dbReference type="Google" id="ProtNLM"/>
    </source>
</evidence>
<dbReference type="Gene3D" id="2.60.40.10">
    <property type="entry name" value="Immunoglobulins"/>
    <property type="match status" value="1"/>
</dbReference>
<evidence type="ECO:0000313" key="1">
    <source>
        <dbReference type="EMBL" id="OGG67840.1"/>
    </source>
</evidence>
<dbReference type="Proteomes" id="UP000177107">
    <property type="component" value="Unassembled WGS sequence"/>
</dbReference>